<dbReference type="Proteomes" id="UP000662986">
    <property type="component" value="Plasmid unnamed2"/>
</dbReference>
<sequence>MTLTEYETRPQGSAAEEGEVNQPQPAWAPPPRRPLPKRRKGLDRLGWYEPKVQPVLSSTRQTEGLHLAMTRRPSGNAGIINGIDATSSSLVCVDQFSAYGEEIQNINVAVLGSIGVGKTSNMKTIYGLRQMPLGRQVVNIDKKRQAGRGEYGVIADAVGSPSIRFTTGANHGPRLNLLDPAIALSGVHGDAEMRPAGQSELLYAVLEDTMGRPLREEERGAISNVLPIVTERKARAGEEPVIGDLAERMFNPEPGDFDSSGIWKEQAQWWGRDVALALRRLSAADLAGLVDAPTTPDVHEALTHPFVHFDVCDLPDSGPALRVVMTVINTWLANRLAARSSNFQQTELLIEEGWHVAAGSTGELFRSNMKLSRGLGLSTVSAFHHISDFPKDSPARALMQESSIVYLYKQDKHDDAVACTEMFQLPAGSTETLMELGPGQCLVKIGNRDPILMRHIRSPLEWKITNSDSAITGKVVS</sequence>
<organism evidence="2 3">
    <name type="scientific">Rhodococcus pseudokoreensis</name>
    <dbReference type="NCBI Taxonomy" id="2811421"/>
    <lineage>
        <taxon>Bacteria</taxon>
        <taxon>Bacillati</taxon>
        <taxon>Actinomycetota</taxon>
        <taxon>Actinomycetes</taxon>
        <taxon>Mycobacteriales</taxon>
        <taxon>Nocardiaceae</taxon>
        <taxon>Rhodococcus</taxon>
    </lineage>
</organism>
<reference evidence="2 3" key="2">
    <citation type="journal article" date="2022" name="Arch. Microbiol.">
        <title>Rhodococcus pseudokoreensis sp. nov. isolated from the rhizosphere of young M26 apple rootstocks.</title>
        <authorList>
            <person name="Kampfer P."/>
            <person name="Glaeser S.P."/>
            <person name="Blom J."/>
            <person name="Wolf J."/>
            <person name="Benning S."/>
            <person name="Schloter M."/>
            <person name="Neumann-Schaal M."/>
        </authorList>
    </citation>
    <scope>NUCLEOTIDE SEQUENCE [LARGE SCALE GENOMIC DNA]</scope>
    <source>
        <strain evidence="2 3">R79</strain>
    </source>
</reference>
<dbReference type="Gene3D" id="1.10.8.730">
    <property type="match status" value="1"/>
</dbReference>
<dbReference type="SUPFAM" id="SSF52540">
    <property type="entry name" value="P-loop containing nucleoside triphosphate hydrolases"/>
    <property type="match status" value="1"/>
</dbReference>
<dbReference type="RefSeq" id="WP_206004708.1">
    <property type="nucleotide sequence ID" value="NZ_CP070617.1"/>
</dbReference>
<name>A0A974W012_9NOCA</name>
<keyword evidence="2" id="KW-0614">Plasmid</keyword>
<dbReference type="Gene3D" id="3.40.50.300">
    <property type="entry name" value="P-loop containing nucleotide triphosphate hydrolases"/>
    <property type="match status" value="1"/>
</dbReference>
<feature type="region of interest" description="Disordered" evidence="1">
    <location>
        <begin position="1"/>
        <end position="42"/>
    </location>
</feature>
<evidence type="ECO:0000313" key="3">
    <source>
        <dbReference type="Proteomes" id="UP000662986"/>
    </source>
</evidence>
<evidence type="ECO:0000256" key="1">
    <source>
        <dbReference type="SAM" id="MobiDB-lite"/>
    </source>
</evidence>
<protein>
    <submittedName>
        <fullName evidence="2">ATP/GTP-binding protein</fullName>
    </submittedName>
</protein>
<keyword evidence="3" id="KW-1185">Reference proteome</keyword>
<proteinExistence type="predicted"/>
<dbReference type="EMBL" id="CP070617">
    <property type="protein sequence ID" value="QSE87948.1"/>
    <property type="molecule type" value="Genomic_DNA"/>
</dbReference>
<dbReference type="InterPro" id="IPR027417">
    <property type="entry name" value="P-loop_NTPase"/>
</dbReference>
<geneLocation type="plasmid" evidence="2 3">
    <name>unnamed2</name>
</geneLocation>
<accession>A0A974W012</accession>
<evidence type="ECO:0000313" key="2">
    <source>
        <dbReference type="EMBL" id="QSE87948.1"/>
    </source>
</evidence>
<gene>
    <name evidence="2" type="ORF">JWS13_04360</name>
</gene>
<reference evidence="2 3" key="1">
    <citation type="journal article" date="2021" name="Microbiol. Resour. Announc.">
        <title>Complete Genome Sequences of Two Rhodococcus sp. Strains with Large and Linear Chromosomes, Isolated from Apple Rhizosphere.</title>
        <authorList>
            <person name="Benning S."/>
            <person name="Brugnone N."/>
            <person name="Siani R."/>
            <person name="Kublik S."/>
            <person name="Schloter M."/>
            <person name="Rad V."/>
        </authorList>
    </citation>
    <scope>NUCLEOTIDE SEQUENCE [LARGE SCALE GENOMIC DNA]</scope>
    <source>
        <strain evidence="2 3">R79</strain>
    </source>
</reference>